<comment type="caution">
    <text evidence="3">The sequence shown here is derived from an EMBL/GenBank/DDBJ whole genome shotgun (WGS) entry which is preliminary data.</text>
</comment>
<dbReference type="GO" id="GO:0016787">
    <property type="term" value="F:hydrolase activity"/>
    <property type="evidence" value="ECO:0007669"/>
    <property type="project" value="InterPro"/>
</dbReference>
<dbReference type="InterPro" id="IPR029052">
    <property type="entry name" value="Metallo-depent_PP-like"/>
</dbReference>
<gene>
    <name evidence="3" type="ORF">DM01DRAFT_1111706</name>
</gene>
<keyword evidence="4" id="KW-1185">Reference proteome</keyword>
<dbReference type="InterPro" id="IPR004843">
    <property type="entry name" value="Calcineurin-like_PHP"/>
</dbReference>
<feature type="signal peptide" evidence="1">
    <location>
        <begin position="1"/>
        <end position="21"/>
    </location>
</feature>
<proteinExistence type="predicted"/>
<dbReference type="EMBL" id="MCGT01000027">
    <property type="protein sequence ID" value="ORX49192.1"/>
    <property type="molecule type" value="Genomic_DNA"/>
</dbReference>
<evidence type="ECO:0000313" key="3">
    <source>
        <dbReference type="EMBL" id="ORX49192.1"/>
    </source>
</evidence>
<dbReference type="AlphaFoldDB" id="A0A1X2GAP8"/>
<dbReference type="CDD" id="cd07425">
    <property type="entry name" value="MPP_Shelphs"/>
    <property type="match status" value="1"/>
</dbReference>
<organism evidence="3 4">
    <name type="scientific">Hesseltinella vesiculosa</name>
    <dbReference type="NCBI Taxonomy" id="101127"/>
    <lineage>
        <taxon>Eukaryota</taxon>
        <taxon>Fungi</taxon>
        <taxon>Fungi incertae sedis</taxon>
        <taxon>Mucoromycota</taxon>
        <taxon>Mucoromycotina</taxon>
        <taxon>Mucoromycetes</taxon>
        <taxon>Mucorales</taxon>
        <taxon>Cunninghamellaceae</taxon>
        <taxon>Hesseltinella</taxon>
    </lineage>
</organism>
<evidence type="ECO:0000259" key="2">
    <source>
        <dbReference type="Pfam" id="PF00149"/>
    </source>
</evidence>
<dbReference type="STRING" id="101127.A0A1X2GAP8"/>
<reference evidence="3 4" key="1">
    <citation type="submission" date="2016-07" db="EMBL/GenBank/DDBJ databases">
        <title>Pervasive Adenine N6-methylation of Active Genes in Fungi.</title>
        <authorList>
            <consortium name="DOE Joint Genome Institute"/>
            <person name="Mondo S.J."/>
            <person name="Dannebaum R.O."/>
            <person name="Kuo R.C."/>
            <person name="Labutti K."/>
            <person name="Haridas S."/>
            <person name="Kuo A."/>
            <person name="Salamov A."/>
            <person name="Ahrendt S.R."/>
            <person name="Lipzen A."/>
            <person name="Sullivan W."/>
            <person name="Andreopoulos W.B."/>
            <person name="Clum A."/>
            <person name="Lindquist E."/>
            <person name="Daum C."/>
            <person name="Ramamoorthy G.K."/>
            <person name="Gryganskyi A."/>
            <person name="Culley D."/>
            <person name="Magnuson J.K."/>
            <person name="James T.Y."/>
            <person name="O'Malley M.A."/>
            <person name="Stajich J.E."/>
            <person name="Spatafora J.W."/>
            <person name="Visel A."/>
            <person name="Grigoriev I.V."/>
        </authorList>
    </citation>
    <scope>NUCLEOTIDE SEQUENCE [LARGE SCALE GENOMIC DNA]</scope>
    <source>
        <strain evidence="3 4">NRRL 3301</strain>
    </source>
</reference>
<evidence type="ECO:0000256" key="1">
    <source>
        <dbReference type="SAM" id="SignalP"/>
    </source>
</evidence>
<feature type="domain" description="Calcineurin-like phosphoesterase" evidence="2">
    <location>
        <begin position="23"/>
        <end position="235"/>
    </location>
</feature>
<accession>A0A1X2GAP8</accession>
<dbReference type="Pfam" id="PF00149">
    <property type="entry name" value="Metallophos"/>
    <property type="match status" value="1"/>
</dbReference>
<dbReference type="SUPFAM" id="SSF56300">
    <property type="entry name" value="Metallo-dependent phosphatases"/>
    <property type="match status" value="1"/>
</dbReference>
<feature type="chain" id="PRO_5012349171" evidence="1">
    <location>
        <begin position="22"/>
        <end position="299"/>
    </location>
</feature>
<dbReference type="InterPro" id="IPR041787">
    <property type="entry name" value="MPP_Shelphs"/>
</dbReference>
<evidence type="ECO:0000313" key="4">
    <source>
        <dbReference type="Proteomes" id="UP000242146"/>
    </source>
</evidence>
<keyword evidence="1" id="KW-0732">Signal</keyword>
<sequence length="299" mass="33026">MIPCYLYALALSALTCFVAQARRIVAVGDLHGDLANSRKTFRMAGLIDDDDRWIGNDTVFVQTGDVLDRGTDTIALYDLLRKLRDEAPATGGEVIPLLGNHEVMNLIGDWRYVTRQEIDTFGSYEDRVKAFRLDGFLGEYLGELNMTAVVDGNVFCHGGIDINFAKLGVDTINSFVHEDMPVVVGQHKDPHGVFGEQGPTWYRGWALDKEPGVCEAVQQTLSILKADRMIIGHTPQLDGQILTRCDGKIIVIDIGLSWVYGGHAGALEIDGEKLTAIYKSGRVDLTPSRPPPFVHQELR</sequence>
<dbReference type="PANTHER" id="PTHR46546">
    <property type="entry name" value="SHEWANELLA-LIKE PROTEIN PHOSPHATASE 1"/>
    <property type="match status" value="1"/>
</dbReference>
<dbReference type="OrthoDB" id="5976022at2759"/>
<dbReference type="PANTHER" id="PTHR46546:SF4">
    <property type="entry name" value="SHEWANELLA-LIKE PROTEIN PHOSPHATASE 1"/>
    <property type="match status" value="1"/>
</dbReference>
<dbReference type="Proteomes" id="UP000242146">
    <property type="component" value="Unassembled WGS sequence"/>
</dbReference>
<protein>
    <submittedName>
        <fullName evidence="3">Metallo-dependent phosphatase</fullName>
    </submittedName>
</protein>
<dbReference type="Gene3D" id="3.60.21.10">
    <property type="match status" value="1"/>
</dbReference>
<name>A0A1X2GAP8_9FUNG</name>